<dbReference type="SUPFAM" id="SSF50156">
    <property type="entry name" value="PDZ domain-like"/>
    <property type="match status" value="1"/>
</dbReference>
<feature type="compositionally biased region" description="Low complexity" evidence="1">
    <location>
        <begin position="10"/>
        <end position="21"/>
    </location>
</feature>
<dbReference type="Proteomes" id="UP000011087">
    <property type="component" value="Unassembled WGS sequence"/>
</dbReference>
<feature type="region of interest" description="Disordered" evidence="1">
    <location>
        <begin position="238"/>
        <end position="280"/>
    </location>
</feature>
<evidence type="ECO:0000259" key="3">
    <source>
        <dbReference type="PROSITE" id="PS50106"/>
    </source>
</evidence>
<dbReference type="OrthoDB" id="438726at2759"/>
<dbReference type="AlphaFoldDB" id="L1J8N6"/>
<reference evidence="4 6" key="1">
    <citation type="journal article" date="2012" name="Nature">
        <title>Algal genomes reveal evolutionary mosaicism and the fate of nucleomorphs.</title>
        <authorList>
            <consortium name="DOE Joint Genome Institute"/>
            <person name="Curtis B.A."/>
            <person name="Tanifuji G."/>
            <person name="Burki F."/>
            <person name="Gruber A."/>
            <person name="Irimia M."/>
            <person name="Maruyama S."/>
            <person name="Arias M.C."/>
            <person name="Ball S.G."/>
            <person name="Gile G.H."/>
            <person name="Hirakawa Y."/>
            <person name="Hopkins J.F."/>
            <person name="Kuo A."/>
            <person name="Rensing S.A."/>
            <person name="Schmutz J."/>
            <person name="Symeonidi A."/>
            <person name="Elias M."/>
            <person name="Eveleigh R.J."/>
            <person name="Herman E.K."/>
            <person name="Klute M.J."/>
            <person name="Nakayama T."/>
            <person name="Obornik M."/>
            <person name="Reyes-Prieto A."/>
            <person name="Armbrust E.V."/>
            <person name="Aves S.J."/>
            <person name="Beiko R.G."/>
            <person name="Coutinho P."/>
            <person name="Dacks J.B."/>
            <person name="Durnford D.G."/>
            <person name="Fast N.M."/>
            <person name="Green B.R."/>
            <person name="Grisdale C.J."/>
            <person name="Hempel F."/>
            <person name="Henrissat B."/>
            <person name="Hoppner M.P."/>
            <person name="Ishida K."/>
            <person name="Kim E."/>
            <person name="Koreny L."/>
            <person name="Kroth P.G."/>
            <person name="Liu Y."/>
            <person name="Malik S.B."/>
            <person name="Maier U.G."/>
            <person name="McRose D."/>
            <person name="Mock T."/>
            <person name="Neilson J.A."/>
            <person name="Onodera N.T."/>
            <person name="Poole A.M."/>
            <person name="Pritham E.J."/>
            <person name="Richards T.A."/>
            <person name="Rocap G."/>
            <person name="Roy S.W."/>
            <person name="Sarai C."/>
            <person name="Schaack S."/>
            <person name="Shirato S."/>
            <person name="Slamovits C.H."/>
            <person name="Spencer D.F."/>
            <person name="Suzuki S."/>
            <person name="Worden A.Z."/>
            <person name="Zauner S."/>
            <person name="Barry K."/>
            <person name="Bell C."/>
            <person name="Bharti A.K."/>
            <person name="Crow J.A."/>
            <person name="Grimwood J."/>
            <person name="Kramer R."/>
            <person name="Lindquist E."/>
            <person name="Lucas S."/>
            <person name="Salamov A."/>
            <person name="McFadden G.I."/>
            <person name="Lane C.E."/>
            <person name="Keeling P.J."/>
            <person name="Gray M.W."/>
            <person name="Grigoriev I.V."/>
            <person name="Archibald J.M."/>
        </authorList>
    </citation>
    <scope>NUCLEOTIDE SEQUENCE</scope>
    <source>
        <strain evidence="4 6">CCMP2712</strain>
    </source>
</reference>
<feature type="compositionally biased region" description="Polar residues" evidence="1">
    <location>
        <begin position="542"/>
        <end position="555"/>
    </location>
</feature>
<keyword evidence="6" id="KW-1185">Reference proteome</keyword>
<name>L1J8N6_GUITC</name>
<accession>L1J8N6</accession>
<dbReference type="PaxDb" id="55529-EKX44697"/>
<proteinExistence type="predicted"/>
<feature type="compositionally biased region" description="Basic and acidic residues" evidence="1">
    <location>
        <begin position="245"/>
        <end position="254"/>
    </location>
</feature>
<dbReference type="InterPro" id="IPR001478">
    <property type="entry name" value="PDZ"/>
</dbReference>
<dbReference type="SMART" id="SM00228">
    <property type="entry name" value="PDZ"/>
    <property type="match status" value="1"/>
</dbReference>
<reference evidence="5" key="3">
    <citation type="submission" date="2016-03" db="UniProtKB">
        <authorList>
            <consortium name="EnsemblProtists"/>
        </authorList>
    </citation>
    <scope>IDENTIFICATION</scope>
</reference>
<protein>
    <recommendedName>
        <fullName evidence="3">PDZ domain-containing protein</fullName>
    </recommendedName>
</protein>
<evidence type="ECO:0000256" key="1">
    <source>
        <dbReference type="SAM" id="MobiDB-lite"/>
    </source>
</evidence>
<dbReference type="InterPro" id="IPR036034">
    <property type="entry name" value="PDZ_sf"/>
</dbReference>
<dbReference type="InterPro" id="IPR041489">
    <property type="entry name" value="PDZ_6"/>
</dbReference>
<dbReference type="RefSeq" id="XP_005831677.1">
    <property type="nucleotide sequence ID" value="XM_005831620.1"/>
</dbReference>
<dbReference type="GeneID" id="17301411"/>
<evidence type="ECO:0000313" key="6">
    <source>
        <dbReference type="Proteomes" id="UP000011087"/>
    </source>
</evidence>
<gene>
    <name evidence="4" type="ORF">GUITHDRAFT_163525</name>
</gene>
<dbReference type="Pfam" id="PF17820">
    <property type="entry name" value="PDZ_6"/>
    <property type="match status" value="1"/>
</dbReference>
<feature type="region of interest" description="Disordered" evidence="1">
    <location>
        <begin position="542"/>
        <end position="563"/>
    </location>
</feature>
<dbReference type="Gene3D" id="2.30.42.10">
    <property type="match status" value="1"/>
</dbReference>
<keyword evidence="2" id="KW-0732">Signal</keyword>
<feature type="signal peptide" evidence="2">
    <location>
        <begin position="1"/>
        <end position="41"/>
    </location>
</feature>
<sequence>MGAPPPPPARSSSSSSSSSSPPLSLSFLVLSLLLAPHPADGFSPLLHAGGIASLHPRHPVRCSGICSPAFSFAASQPARRVCSLLMSQGSTETAVTDLDQGGKEAAESKKGDSPAPLKVSQVNGAFEAFASSLLRLKGRVRFATISRVFREEFPSFASEDVLPNVTLGRSIQAWYETKTGKPLKKSRSGSYIGMSLINPHYTESDLTPLRTVQALYDKEMDKSFAKLGLNVVRSSAKSGGQAVKAKQERSEGKARKGKMLKGKDAGMSAGKSKRSAAPQDDRKEVKEILTYCVEAFANCRLTDQGNVTFRELYSEFIKNFPFAEKEPSFSEPHFGRILAKWYKAKFRNDLTRIELLDEDKRQLKRSMFPFANLGFNAEPVDPTLMNEAKVALRRVMKMEGVGIMVKKNSFREYEVATIIPGSPASIEGNVEKGDILLAVGGNAVVDMTPQELADAVLGPRGSKVSMTLKRAAVQQTSSGGQVLERVYTVELVRSDRKVEGSKMTELEIAERYRDKEVLGPPKRCLPFSRWFLAPGGLAQGLQSLEDNSRRGSAQQARDGEETS</sequence>
<reference evidence="6" key="2">
    <citation type="submission" date="2012-11" db="EMBL/GenBank/DDBJ databases">
        <authorList>
            <person name="Kuo A."/>
            <person name="Curtis B.A."/>
            <person name="Tanifuji G."/>
            <person name="Burki F."/>
            <person name="Gruber A."/>
            <person name="Irimia M."/>
            <person name="Maruyama S."/>
            <person name="Arias M.C."/>
            <person name="Ball S.G."/>
            <person name="Gile G.H."/>
            <person name="Hirakawa Y."/>
            <person name="Hopkins J.F."/>
            <person name="Rensing S.A."/>
            <person name="Schmutz J."/>
            <person name="Symeonidi A."/>
            <person name="Elias M."/>
            <person name="Eveleigh R.J."/>
            <person name="Herman E.K."/>
            <person name="Klute M.J."/>
            <person name="Nakayama T."/>
            <person name="Obornik M."/>
            <person name="Reyes-Prieto A."/>
            <person name="Armbrust E.V."/>
            <person name="Aves S.J."/>
            <person name="Beiko R.G."/>
            <person name="Coutinho P."/>
            <person name="Dacks J.B."/>
            <person name="Durnford D.G."/>
            <person name="Fast N.M."/>
            <person name="Green B.R."/>
            <person name="Grisdale C."/>
            <person name="Hempe F."/>
            <person name="Henrissat B."/>
            <person name="Hoppner M.P."/>
            <person name="Ishida K.-I."/>
            <person name="Kim E."/>
            <person name="Koreny L."/>
            <person name="Kroth P.G."/>
            <person name="Liu Y."/>
            <person name="Malik S.-B."/>
            <person name="Maier U.G."/>
            <person name="McRose D."/>
            <person name="Mock T."/>
            <person name="Neilson J.A."/>
            <person name="Onodera N.T."/>
            <person name="Poole A.M."/>
            <person name="Pritham E.J."/>
            <person name="Richards T.A."/>
            <person name="Rocap G."/>
            <person name="Roy S.W."/>
            <person name="Sarai C."/>
            <person name="Schaack S."/>
            <person name="Shirato S."/>
            <person name="Slamovits C.H."/>
            <person name="Spencer D.F."/>
            <person name="Suzuki S."/>
            <person name="Worden A.Z."/>
            <person name="Zauner S."/>
            <person name="Barry K."/>
            <person name="Bell C."/>
            <person name="Bharti A.K."/>
            <person name="Crow J.A."/>
            <person name="Grimwood J."/>
            <person name="Kramer R."/>
            <person name="Lindquist E."/>
            <person name="Lucas S."/>
            <person name="Salamov A."/>
            <person name="McFadden G.I."/>
            <person name="Lane C.E."/>
            <person name="Keeling P.J."/>
            <person name="Gray M.W."/>
            <person name="Grigoriev I.V."/>
            <person name="Archibald J.M."/>
        </authorList>
    </citation>
    <scope>NUCLEOTIDE SEQUENCE</scope>
    <source>
        <strain evidence="6">CCMP2712</strain>
    </source>
</reference>
<feature type="domain" description="PDZ" evidence="3">
    <location>
        <begin position="389"/>
        <end position="472"/>
    </location>
</feature>
<evidence type="ECO:0000313" key="4">
    <source>
        <dbReference type="EMBL" id="EKX44697.1"/>
    </source>
</evidence>
<feature type="chain" id="PRO_5008771033" description="PDZ domain-containing protein" evidence="2">
    <location>
        <begin position="42"/>
        <end position="563"/>
    </location>
</feature>
<dbReference type="EnsemblProtists" id="EKX44697">
    <property type="protein sequence ID" value="EKX44697"/>
    <property type="gene ID" value="GUITHDRAFT_163525"/>
</dbReference>
<evidence type="ECO:0000256" key="2">
    <source>
        <dbReference type="SAM" id="SignalP"/>
    </source>
</evidence>
<dbReference type="HOGENOM" id="CLU_484371_0_0_1"/>
<evidence type="ECO:0000313" key="5">
    <source>
        <dbReference type="EnsemblProtists" id="EKX44697"/>
    </source>
</evidence>
<organism evidence="4">
    <name type="scientific">Guillardia theta (strain CCMP2712)</name>
    <name type="common">Cryptophyte</name>
    <dbReference type="NCBI Taxonomy" id="905079"/>
    <lineage>
        <taxon>Eukaryota</taxon>
        <taxon>Cryptophyceae</taxon>
        <taxon>Pyrenomonadales</taxon>
        <taxon>Geminigeraceae</taxon>
        <taxon>Guillardia</taxon>
    </lineage>
</organism>
<feature type="region of interest" description="Disordered" evidence="1">
    <location>
        <begin position="1"/>
        <end position="21"/>
    </location>
</feature>
<dbReference type="PROSITE" id="PS50106">
    <property type="entry name" value="PDZ"/>
    <property type="match status" value="1"/>
</dbReference>
<dbReference type="KEGG" id="gtt:GUITHDRAFT_163525"/>
<dbReference type="EMBL" id="JH993003">
    <property type="protein sequence ID" value="EKX44697.1"/>
    <property type="molecule type" value="Genomic_DNA"/>
</dbReference>